<evidence type="ECO:0000256" key="4">
    <source>
        <dbReference type="ARBA" id="ARBA00022496"/>
    </source>
</evidence>
<evidence type="ECO:0000256" key="5">
    <source>
        <dbReference type="ARBA" id="ARBA00022692"/>
    </source>
</evidence>
<evidence type="ECO:0000259" key="15">
    <source>
        <dbReference type="Pfam" id="PF07715"/>
    </source>
</evidence>
<keyword evidence="6" id="KW-0408">Iron</keyword>
<evidence type="ECO:0000256" key="1">
    <source>
        <dbReference type="ARBA" id="ARBA00004571"/>
    </source>
</evidence>
<keyword evidence="7" id="KW-0406">Ion transport</keyword>
<organism evidence="16 17">
    <name type="scientific">Edaphosphingomonas fennica</name>
    <dbReference type="NCBI Taxonomy" id="114404"/>
    <lineage>
        <taxon>Bacteria</taxon>
        <taxon>Pseudomonadati</taxon>
        <taxon>Pseudomonadota</taxon>
        <taxon>Alphaproteobacteria</taxon>
        <taxon>Sphingomonadales</taxon>
        <taxon>Rhizorhabdaceae</taxon>
        <taxon>Edaphosphingomonas</taxon>
    </lineage>
</organism>
<dbReference type="EMBL" id="PHHF01000044">
    <property type="protein sequence ID" value="PTD21151.1"/>
    <property type="molecule type" value="Genomic_DNA"/>
</dbReference>
<dbReference type="CDD" id="cd01347">
    <property type="entry name" value="ligand_gated_channel"/>
    <property type="match status" value="1"/>
</dbReference>
<dbReference type="PROSITE" id="PS52016">
    <property type="entry name" value="TONB_DEPENDENT_REC_3"/>
    <property type="match status" value="1"/>
</dbReference>
<evidence type="ECO:0000313" key="16">
    <source>
        <dbReference type="EMBL" id="PTD21151.1"/>
    </source>
</evidence>
<comment type="subcellular location">
    <subcellularLocation>
        <location evidence="1 11">Cell outer membrane</location>
        <topology evidence="1 11">Multi-pass membrane protein</topology>
    </subcellularLocation>
</comment>
<feature type="chain" id="PRO_5015413933" evidence="13">
    <location>
        <begin position="31"/>
        <end position="789"/>
    </location>
</feature>
<dbReference type="Proteomes" id="UP000241206">
    <property type="component" value="Unassembled WGS sequence"/>
</dbReference>
<evidence type="ECO:0000259" key="14">
    <source>
        <dbReference type="Pfam" id="PF00593"/>
    </source>
</evidence>
<evidence type="ECO:0000256" key="2">
    <source>
        <dbReference type="ARBA" id="ARBA00022448"/>
    </source>
</evidence>
<keyword evidence="5 11" id="KW-0812">Transmembrane</keyword>
<keyword evidence="17" id="KW-1185">Reference proteome</keyword>
<keyword evidence="13" id="KW-0732">Signal</keyword>
<feature type="domain" description="TonB-dependent receptor plug" evidence="15">
    <location>
        <begin position="61"/>
        <end position="171"/>
    </location>
</feature>
<dbReference type="AlphaFoldDB" id="A0A2T4HYJ9"/>
<comment type="similarity">
    <text evidence="11 12">Belongs to the TonB-dependent receptor family.</text>
</comment>
<comment type="caution">
    <text evidence="16">The sequence shown here is derived from an EMBL/GenBank/DDBJ whole genome shotgun (WGS) entry which is preliminary data.</text>
</comment>
<keyword evidence="3 11" id="KW-1134">Transmembrane beta strand</keyword>
<reference evidence="16 17" key="1">
    <citation type="submission" date="2017-11" db="EMBL/GenBank/DDBJ databases">
        <title>Sphingomonas oleivorans sp. nov., isolated from oil-contaminated soil.</title>
        <authorList>
            <person name="Wang L."/>
            <person name="Chen L."/>
        </authorList>
    </citation>
    <scope>NUCLEOTIDE SEQUENCE [LARGE SCALE GENOMIC DNA]</scope>
    <source>
        <strain evidence="16 17">K101</strain>
    </source>
</reference>
<evidence type="ECO:0000256" key="3">
    <source>
        <dbReference type="ARBA" id="ARBA00022452"/>
    </source>
</evidence>
<dbReference type="GO" id="GO:0006826">
    <property type="term" value="P:iron ion transport"/>
    <property type="evidence" value="ECO:0007669"/>
    <property type="project" value="UniProtKB-KW"/>
</dbReference>
<sequence length="789" mass="85284">MGSFTARRLALGLAYAAVSIGALSTATAFAQAEQGASAAAQAPNGGLEDIVVTAQRRSENLQTTPIAITALTDSALTSAGITDITGVVQATPSLYFAPYPNSSTTLILYMRGQGIGDPGIITKDGGVGLYVDGIYQSRPQASAFDLADVERVEVLRGPQGTLYGRNTTGGAVNIISKKPTGEASVDGLVTIGNYNHQRVLVNANLPQLGDFKIKLTGLYSNRDGWAKNADDTGDTPDANDFQSDRKYAVRGAIRWEPADNVTIDYSGDYSNARTTPVRYVTDPAVASFLFPGYTDNPKEAYRPVYLPYSRVKSDGQTLIAEWEANDGLTLKSLSAYRHINYTAYQDYVESFLAPFYSIDFIHSKTYTQEFQAIGDIGDRIKYVGGLYYFREKADHLLLVDVGTGVPGQLAMSDRYTEAKSTSKAIFGQATWTPPILEDNLEVTVGGRYTWDKRSADRTRSAEFFIGDTPEDVSPLVNRRFLGNGTYLPLGVTVGDIRVKSHKFNPSVILNYRATDNVSVYGKVVTGYKAGGSNEASPTFTRTFDPETVTSYEVGVKSDLFDRRVRLNLSGFIAIYKDLQLDISADAADASLADTFNVGRANVKGLEADLTVVPVSGLTLAASYTYTHSKITKVFAPEGSIFDPVVNAGSPVQVGDDISGYFVLPFTPKHSLRLSGDWTVGDIGPGSLALHADYTWKDKIYTTAGDGPSVPMGRDKPINASYGLVDGRITYTIDRGDDRSISLALWGKNIFDKRYPGFVVGSGSIIDGYFSQAASYGQPATYGVELGFRF</sequence>
<evidence type="ECO:0000256" key="10">
    <source>
        <dbReference type="ARBA" id="ARBA00023237"/>
    </source>
</evidence>
<evidence type="ECO:0000256" key="7">
    <source>
        <dbReference type="ARBA" id="ARBA00023065"/>
    </source>
</evidence>
<gene>
    <name evidence="16" type="ORF">CV103_10725</name>
</gene>
<dbReference type="Pfam" id="PF07715">
    <property type="entry name" value="Plug"/>
    <property type="match status" value="1"/>
</dbReference>
<dbReference type="InterPro" id="IPR039426">
    <property type="entry name" value="TonB-dep_rcpt-like"/>
</dbReference>
<keyword evidence="16" id="KW-0675">Receptor</keyword>
<proteinExistence type="inferred from homology"/>
<keyword evidence="9 11" id="KW-0472">Membrane</keyword>
<dbReference type="InterPro" id="IPR012910">
    <property type="entry name" value="Plug_dom"/>
</dbReference>
<dbReference type="PANTHER" id="PTHR32552:SF81">
    <property type="entry name" value="TONB-DEPENDENT OUTER MEMBRANE RECEPTOR"/>
    <property type="match status" value="1"/>
</dbReference>
<keyword evidence="4" id="KW-0410">Iron transport</keyword>
<dbReference type="Gene3D" id="2.40.170.20">
    <property type="entry name" value="TonB-dependent receptor, beta-barrel domain"/>
    <property type="match status" value="1"/>
</dbReference>
<dbReference type="RefSeq" id="WP_107394912.1">
    <property type="nucleotide sequence ID" value="NZ_PHHF01000044.1"/>
</dbReference>
<evidence type="ECO:0000256" key="11">
    <source>
        <dbReference type="PROSITE-ProRule" id="PRU01360"/>
    </source>
</evidence>
<dbReference type="Pfam" id="PF00593">
    <property type="entry name" value="TonB_dep_Rec_b-barrel"/>
    <property type="match status" value="1"/>
</dbReference>
<dbReference type="InterPro" id="IPR000531">
    <property type="entry name" value="Beta-barrel_TonB"/>
</dbReference>
<name>A0A2T4HYJ9_9SPHN</name>
<dbReference type="GO" id="GO:0009279">
    <property type="term" value="C:cell outer membrane"/>
    <property type="evidence" value="ECO:0007669"/>
    <property type="project" value="UniProtKB-SubCell"/>
</dbReference>
<keyword evidence="10 11" id="KW-0998">Cell outer membrane</keyword>
<dbReference type="PANTHER" id="PTHR32552">
    <property type="entry name" value="FERRICHROME IRON RECEPTOR-RELATED"/>
    <property type="match status" value="1"/>
</dbReference>
<evidence type="ECO:0000313" key="17">
    <source>
        <dbReference type="Proteomes" id="UP000241206"/>
    </source>
</evidence>
<evidence type="ECO:0000256" key="8">
    <source>
        <dbReference type="ARBA" id="ARBA00023077"/>
    </source>
</evidence>
<evidence type="ECO:0000256" key="13">
    <source>
        <dbReference type="SAM" id="SignalP"/>
    </source>
</evidence>
<feature type="signal peptide" evidence="13">
    <location>
        <begin position="1"/>
        <end position="30"/>
    </location>
</feature>
<evidence type="ECO:0000256" key="9">
    <source>
        <dbReference type="ARBA" id="ARBA00023136"/>
    </source>
</evidence>
<dbReference type="SUPFAM" id="SSF56935">
    <property type="entry name" value="Porins"/>
    <property type="match status" value="1"/>
</dbReference>
<dbReference type="InterPro" id="IPR036942">
    <property type="entry name" value="Beta-barrel_TonB_sf"/>
</dbReference>
<keyword evidence="8 12" id="KW-0798">TonB box</keyword>
<evidence type="ECO:0000256" key="6">
    <source>
        <dbReference type="ARBA" id="ARBA00023004"/>
    </source>
</evidence>
<evidence type="ECO:0000256" key="12">
    <source>
        <dbReference type="RuleBase" id="RU003357"/>
    </source>
</evidence>
<accession>A0A2T4HYJ9</accession>
<feature type="domain" description="TonB-dependent receptor-like beta-barrel" evidence="14">
    <location>
        <begin position="266"/>
        <end position="749"/>
    </location>
</feature>
<protein>
    <submittedName>
        <fullName evidence="16">TonB-dependent receptor</fullName>
    </submittedName>
</protein>
<keyword evidence="2 11" id="KW-0813">Transport</keyword>